<evidence type="ECO:0000259" key="2">
    <source>
        <dbReference type="Pfam" id="PF01156"/>
    </source>
</evidence>
<accession>A0A9Q1C5C9</accession>
<feature type="domain" description="Inosine/uridine-preferring nucleoside hydrolase" evidence="2">
    <location>
        <begin position="6"/>
        <end position="306"/>
    </location>
</feature>
<keyword evidence="4" id="KW-1185">Reference proteome</keyword>
<sequence>MSDNPIVIDCDVGVDDAVAIALCLAQNQNLIGITCVHGNTSLENVTKNTAWVTSVCKRPEIPVFGGAEKSFIGDNLFAHEFHGEGGLGGMSAPSDKKDSICDEHAVSALLRMTKERPGEITLLAIGPLTNVGLAIRMDPGFSKRLKELIIMGGNTTGKGAVRPGAEFNFSCDPEAAHVVVQEMECPVTIVPFETCYDTGLPWEWYDSLAQSSSSVCRFLSEITSHSTVRQQNKGKPTFVMCDALAAAIAIDKKVITEVRRGPIHVERSGMYTRGQMMEMSALWDGDKAYSGPPVDVVIKADGERFYSLMNGLKNL</sequence>
<dbReference type="PANTHER" id="PTHR46190:SF1">
    <property type="entry name" value="SI:CH211-201H21.5"/>
    <property type="match status" value="1"/>
</dbReference>
<comment type="caution">
    <text evidence="3">The sequence shown here is derived from an EMBL/GenBank/DDBJ whole genome shotgun (WGS) entry which is preliminary data.</text>
</comment>
<dbReference type="InterPro" id="IPR052775">
    <property type="entry name" value="IUN_hydrolase"/>
</dbReference>
<dbReference type="PANTHER" id="PTHR46190">
    <property type="entry name" value="SI:CH211-201H21.5-RELATED"/>
    <property type="match status" value="1"/>
</dbReference>
<evidence type="ECO:0000256" key="1">
    <source>
        <dbReference type="ARBA" id="ARBA00009176"/>
    </source>
</evidence>
<reference evidence="3" key="1">
    <citation type="submission" date="2021-10" db="EMBL/GenBank/DDBJ databases">
        <title>Tropical sea cucumber genome reveals ecological adaptation and Cuvierian tubules defense mechanism.</title>
        <authorList>
            <person name="Chen T."/>
        </authorList>
    </citation>
    <scope>NUCLEOTIDE SEQUENCE</scope>
    <source>
        <strain evidence="3">Nanhai2018</strain>
        <tissue evidence="3">Muscle</tissue>
    </source>
</reference>
<evidence type="ECO:0000313" key="3">
    <source>
        <dbReference type="EMBL" id="KAJ8038211.1"/>
    </source>
</evidence>
<dbReference type="EMBL" id="JAIZAY010000007">
    <property type="protein sequence ID" value="KAJ8038211.1"/>
    <property type="molecule type" value="Genomic_DNA"/>
</dbReference>
<dbReference type="Pfam" id="PF01156">
    <property type="entry name" value="IU_nuc_hydro"/>
    <property type="match status" value="1"/>
</dbReference>
<dbReference type="Proteomes" id="UP001152320">
    <property type="component" value="Chromosome 7"/>
</dbReference>
<dbReference type="InterPro" id="IPR036452">
    <property type="entry name" value="Ribo_hydro-like"/>
</dbReference>
<keyword evidence="3" id="KW-0378">Hydrolase</keyword>
<dbReference type="AlphaFoldDB" id="A0A9Q1C5C9"/>
<evidence type="ECO:0000313" key="4">
    <source>
        <dbReference type="Proteomes" id="UP001152320"/>
    </source>
</evidence>
<dbReference type="GO" id="GO:0016799">
    <property type="term" value="F:hydrolase activity, hydrolyzing N-glycosyl compounds"/>
    <property type="evidence" value="ECO:0007669"/>
    <property type="project" value="InterPro"/>
</dbReference>
<dbReference type="Gene3D" id="3.90.245.10">
    <property type="entry name" value="Ribonucleoside hydrolase-like"/>
    <property type="match status" value="1"/>
</dbReference>
<dbReference type="InterPro" id="IPR001910">
    <property type="entry name" value="Inosine/uridine_hydrolase_dom"/>
</dbReference>
<comment type="similarity">
    <text evidence="1">Belongs to the IUNH family.</text>
</comment>
<gene>
    <name evidence="3" type="ORF">HOLleu_15559</name>
</gene>
<dbReference type="OrthoDB" id="432381at2759"/>
<organism evidence="3 4">
    <name type="scientific">Holothuria leucospilota</name>
    <name type="common">Black long sea cucumber</name>
    <name type="synonym">Mertensiothuria leucospilota</name>
    <dbReference type="NCBI Taxonomy" id="206669"/>
    <lineage>
        <taxon>Eukaryota</taxon>
        <taxon>Metazoa</taxon>
        <taxon>Echinodermata</taxon>
        <taxon>Eleutherozoa</taxon>
        <taxon>Echinozoa</taxon>
        <taxon>Holothuroidea</taxon>
        <taxon>Aspidochirotacea</taxon>
        <taxon>Aspidochirotida</taxon>
        <taxon>Holothuriidae</taxon>
        <taxon>Holothuria</taxon>
    </lineage>
</organism>
<protein>
    <submittedName>
        <fullName evidence="3">Inosine-uridine preferring nucleoside hydrolase</fullName>
    </submittedName>
</protein>
<dbReference type="SUPFAM" id="SSF53590">
    <property type="entry name" value="Nucleoside hydrolase"/>
    <property type="match status" value="1"/>
</dbReference>
<name>A0A9Q1C5C9_HOLLE</name>
<proteinExistence type="inferred from homology"/>